<dbReference type="STRING" id="2017.SAMN05444320_11370"/>
<sequence length="145" mass="16164">MKSATNDVYAQAILAARTELALGHVATIVGGPSLTHWRVLRRRAANAHVMARALLDLDARLRAGLRLPRPWHPGRRTSEPELLCLSTVLDRVAARLRALAHHARDQPDPRMPAGLRARYLDTLTTVAATLTEHSTRLRDLVSRHR</sequence>
<accession>A0A1M5MCA6</accession>
<dbReference type="EMBL" id="FQVN01000013">
    <property type="protein sequence ID" value="SHG74940.1"/>
    <property type="molecule type" value="Genomic_DNA"/>
</dbReference>
<proteinExistence type="predicted"/>
<dbReference type="AlphaFoldDB" id="A0A1M5MCA6"/>
<keyword evidence="2" id="KW-1185">Reference proteome</keyword>
<evidence type="ECO:0000313" key="1">
    <source>
        <dbReference type="EMBL" id="SHG74940.1"/>
    </source>
</evidence>
<organism evidence="1 2">
    <name type="scientific">Streptoalloteichus hindustanus</name>
    <dbReference type="NCBI Taxonomy" id="2017"/>
    <lineage>
        <taxon>Bacteria</taxon>
        <taxon>Bacillati</taxon>
        <taxon>Actinomycetota</taxon>
        <taxon>Actinomycetes</taxon>
        <taxon>Pseudonocardiales</taxon>
        <taxon>Pseudonocardiaceae</taxon>
        <taxon>Streptoalloteichus</taxon>
    </lineage>
</organism>
<name>A0A1M5MCA6_STRHI</name>
<dbReference type="RefSeq" id="WP_073489124.1">
    <property type="nucleotide sequence ID" value="NZ_FQVN01000013.1"/>
</dbReference>
<gene>
    <name evidence="1" type="ORF">SAMN05444320_11370</name>
</gene>
<evidence type="ECO:0000313" key="2">
    <source>
        <dbReference type="Proteomes" id="UP000184501"/>
    </source>
</evidence>
<protein>
    <submittedName>
        <fullName evidence="1">Uncharacterized protein</fullName>
    </submittedName>
</protein>
<dbReference type="Proteomes" id="UP000184501">
    <property type="component" value="Unassembled WGS sequence"/>
</dbReference>
<reference evidence="1 2" key="1">
    <citation type="submission" date="2016-11" db="EMBL/GenBank/DDBJ databases">
        <authorList>
            <person name="Jaros S."/>
            <person name="Januszkiewicz K."/>
            <person name="Wedrychowicz H."/>
        </authorList>
    </citation>
    <scope>NUCLEOTIDE SEQUENCE [LARGE SCALE GENOMIC DNA]</scope>
    <source>
        <strain evidence="1 2">DSM 44523</strain>
    </source>
</reference>